<protein>
    <submittedName>
        <fullName evidence="3">Uncharacterized protein</fullName>
    </submittedName>
</protein>
<evidence type="ECO:0000313" key="4">
    <source>
        <dbReference type="Proteomes" id="UP000737018"/>
    </source>
</evidence>
<name>A0A8J4RD74_9ROSI</name>
<keyword evidence="2" id="KW-1133">Transmembrane helix</keyword>
<keyword evidence="2" id="KW-0812">Transmembrane</keyword>
<feature type="region of interest" description="Disordered" evidence="1">
    <location>
        <begin position="206"/>
        <end position="225"/>
    </location>
</feature>
<dbReference type="OrthoDB" id="1894577at2759"/>
<feature type="compositionally biased region" description="Basic and acidic residues" evidence="1">
    <location>
        <begin position="301"/>
        <end position="323"/>
    </location>
</feature>
<feature type="compositionally biased region" description="Basic and acidic residues" evidence="1">
    <location>
        <begin position="261"/>
        <end position="271"/>
    </location>
</feature>
<evidence type="ECO:0000256" key="2">
    <source>
        <dbReference type="SAM" id="Phobius"/>
    </source>
</evidence>
<organism evidence="3 4">
    <name type="scientific">Castanea mollissima</name>
    <name type="common">Chinese chestnut</name>
    <dbReference type="NCBI Taxonomy" id="60419"/>
    <lineage>
        <taxon>Eukaryota</taxon>
        <taxon>Viridiplantae</taxon>
        <taxon>Streptophyta</taxon>
        <taxon>Embryophyta</taxon>
        <taxon>Tracheophyta</taxon>
        <taxon>Spermatophyta</taxon>
        <taxon>Magnoliopsida</taxon>
        <taxon>eudicotyledons</taxon>
        <taxon>Gunneridae</taxon>
        <taxon>Pentapetalae</taxon>
        <taxon>rosids</taxon>
        <taxon>fabids</taxon>
        <taxon>Fagales</taxon>
        <taxon>Fagaceae</taxon>
        <taxon>Castanea</taxon>
    </lineage>
</organism>
<feature type="region of interest" description="Disordered" evidence="1">
    <location>
        <begin position="157"/>
        <end position="181"/>
    </location>
</feature>
<reference evidence="3" key="1">
    <citation type="submission" date="2020-03" db="EMBL/GenBank/DDBJ databases">
        <title>Castanea mollissima Vanexum genome sequencing.</title>
        <authorList>
            <person name="Staton M."/>
        </authorList>
    </citation>
    <scope>NUCLEOTIDE SEQUENCE</scope>
    <source>
        <tissue evidence="3">Leaf</tissue>
    </source>
</reference>
<dbReference type="PANTHER" id="PTHR34962:SF3">
    <property type="entry name" value="ABC SUBFAMILY C PROTEIN"/>
    <property type="match status" value="1"/>
</dbReference>
<evidence type="ECO:0000313" key="3">
    <source>
        <dbReference type="EMBL" id="KAF3966498.1"/>
    </source>
</evidence>
<sequence length="552" mass="60834">MAGAHCATTTLSLLAPPINPTVTRPKARASVSIPLPLPKPTQRKNYLRPKILKTLTKPPSNPVIPIVSPETETETESPDFESPTDETSTENRAADIGESVEVEEFRSSETPATAADGIVGKLSARSVLKYGAYLVGLFVFQTIFSVWILGKANSDSVKNGNLDGSDNDNRKKNSSNNKEKVLFGSDFDSEMEMKIEEIRAMAREARRSEKNAGKEGGEDDEFGEESVISKRRIGIEKEIGAKLSKLQKRLNSNLANKVEDKVKKGNSDSKDANGTLMFKKKLKFKSPPMKVRNGSKGFGGTKDRIRNLDNGKKSDSKSVEGDRRKLRGQEPLSDLGNAQQRNGRVVQKTDSERSSVEVVNSQQSVKFETQHSHKVTNGNEGTASASDSHAVFSINGNSKHREVGDEPLANKFREKQPNVESDFWWSRLPHVLAILMRRGSDHEGQGGLYTLKIAPEAQEQRNCYTVAFEDRVDASNFCFLLESFFEDLGDFSSDVVPLPVKELQEAVSDGMKVIVVKKRQLQLYAGQPFADVEMALHSLVEGDQSASTANSR</sequence>
<dbReference type="Proteomes" id="UP000737018">
    <property type="component" value="Unassembled WGS sequence"/>
</dbReference>
<feature type="compositionally biased region" description="Basic and acidic residues" evidence="1">
    <location>
        <begin position="167"/>
        <end position="181"/>
    </location>
</feature>
<proteinExistence type="predicted"/>
<feature type="region of interest" description="Disordered" evidence="1">
    <location>
        <begin position="59"/>
        <end position="94"/>
    </location>
</feature>
<keyword evidence="2" id="KW-0472">Membrane</keyword>
<feature type="transmembrane region" description="Helical" evidence="2">
    <location>
        <begin position="130"/>
        <end position="150"/>
    </location>
</feature>
<dbReference type="EMBL" id="JRKL02001036">
    <property type="protein sequence ID" value="KAF3966498.1"/>
    <property type="molecule type" value="Genomic_DNA"/>
</dbReference>
<dbReference type="AlphaFoldDB" id="A0A8J4RD74"/>
<dbReference type="PANTHER" id="PTHR34962">
    <property type="entry name" value="EMBRYO DEFECTIVE 1703-RELATED"/>
    <property type="match status" value="1"/>
</dbReference>
<feature type="compositionally biased region" description="Acidic residues" evidence="1">
    <location>
        <begin position="71"/>
        <end position="88"/>
    </location>
</feature>
<feature type="compositionally biased region" description="Low complexity" evidence="1">
    <location>
        <begin position="356"/>
        <end position="365"/>
    </location>
</feature>
<feature type="compositionally biased region" description="Polar residues" evidence="1">
    <location>
        <begin position="375"/>
        <end position="387"/>
    </location>
</feature>
<keyword evidence="4" id="KW-1185">Reference proteome</keyword>
<accession>A0A8J4RD74</accession>
<feature type="compositionally biased region" description="Basic and acidic residues" evidence="1">
    <location>
        <begin position="206"/>
        <end position="216"/>
    </location>
</feature>
<evidence type="ECO:0000256" key="1">
    <source>
        <dbReference type="SAM" id="MobiDB-lite"/>
    </source>
</evidence>
<comment type="caution">
    <text evidence="3">The sequence shown here is derived from an EMBL/GenBank/DDBJ whole genome shotgun (WGS) entry which is preliminary data.</text>
</comment>
<feature type="region of interest" description="Disordered" evidence="1">
    <location>
        <begin position="261"/>
        <end position="387"/>
    </location>
</feature>
<gene>
    <name evidence="3" type="ORF">CMV_009413</name>
</gene>